<protein>
    <submittedName>
        <fullName evidence="9">Calpain</fullName>
    </submittedName>
</protein>
<keyword evidence="3" id="KW-0479">Metal-binding</keyword>
<dbReference type="Gene3D" id="1.10.238.10">
    <property type="entry name" value="EF-hand"/>
    <property type="match status" value="1"/>
</dbReference>
<comment type="similarity">
    <text evidence="1">Belongs to the peptidase C2 family.</text>
</comment>
<feature type="region of interest" description="Disordered" evidence="8">
    <location>
        <begin position="428"/>
        <end position="450"/>
    </location>
</feature>
<dbReference type="Pfam" id="PF01067">
    <property type="entry name" value="Calpain_III"/>
    <property type="match status" value="2"/>
</dbReference>
<dbReference type="InterPro" id="IPR022682">
    <property type="entry name" value="Calpain_domain_III"/>
</dbReference>
<dbReference type="Gene3D" id="2.60.120.10">
    <property type="entry name" value="Jelly Rolls"/>
    <property type="match status" value="1"/>
</dbReference>
<dbReference type="GO" id="GO:0005737">
    <property type="term" value="C:cytoplasm"/>
    <property type="evidence" value="ECO:0007669"/>
    <property type="project" value="TreeGrafter"/>
</dbReference>
<dbReference type="SUPFAM" id="SSF49758">
    <property type="entry name" value="Calpain large subunit, middle domain (domain III)"/>
    <property type="match status" value="2"/>
</dbReference>
<keyword evidence="2" id="KW-0645">Protease</keyword>
<evidence type="ECO:0000256" key="7">
    <source>
        <dbReference type="ARBA" id="ARBA00022837"/>
    </source>
</evidence>
<dbReference type="PROSITE" id="PS50222">
    <property type="entry name" value="EF_HAND_2"/>
    <property type="match status" value="1"/>
</dbReference>
<dbReference type="STRING" id="6185.A0A094ZH52"/>
<evidence type="ECO:0000256" key="5">
    <source>
        <dbReference type="ARBA" id="ARBA00022801"/>
    </source>
</evidence>
<dbReference type="InterPro" id="IPR022684">
    <property type="entry name" value="Calpain_cysteine_protease"/>
</dbReference>
<dbReference type="SUPFAM" id="SSF54001">
    <property type="entry name" value="Cysteine proteinases"/>
    <property type="match status" value="2"/>
</dbReference>
<keyword evidence="5" id="KW-0378">Hydrolase</keyword>
<dbReference type="InterPro" id="IPR000595">
    <property type="entry name" value="cNMP-bd_dom"/>
</dbReference>
<dbReference type="Gene3D" id="1.10.1200.260">
    <property type="match status" value="1"/>
</dbReference>
<dbReference type="InterPro" id="IPR014710">
    <property type="entry name" value="RmlC-like_jellyroll"/>
</dbReference>
<proteinExistence type="inferred from homology"/>
<name>A0A094ZH52_SCHHA</name>
<evidence type="ECO:0000256" key="1">
    <source>
        <dbReference type="ARBA" id="ARBA00007623"/>
    </source>
</evidence>
<dbReference type="GO" id="GO:0005509">
    <property type="term" value="F:calcium ion binding"/>
    <property type="evidence" value="ECO:0007669"/>
    <property type="project" value="InterPro"/>
</dbReference>
<dbReference type="InterPro" id="IPR033883">
    <property type="entry name" value="C2_III"/>
</dbReference>
<evidence type="ECO:0000313" key="9">
    <source>
        <dbReference type="EMBL" id="KGB33810.1"/>
    </source>
</evidence>
<dbReference type="InterPro" id="IPR038765">
    <property type="entry name" value="Papain-like_cys_pep_sf"/>
</dbReference>
<dbReference type="CDD" id="cd00038">
    <property type="entry name" value="CAP_ED"/>
    <property type="match status" value="1"/>
</dbReference>
<keyword evidence="6" id="KW-0788">Thiol protease</keyword>
<keyword evidence="4" id="KW-0677">Repeat</keyword>
<dbReference type="PRINTS" id="PR00704">
    <property type="entry name" value="CALPAIN"/>
</dbReference>
<evidence type="ECO:0000256" key="6">
    <source>
        <dbReference type="ARBA" id="ARBA00022807"/>
    </source>
</evidence>
<dbReference type="InterPro" id="IPR002048">
    <property type="entry name" value="EF_hand_dom"/>
</dbReference>
<dbReference type="InterPro" id="IPR000169">
    <property type="entry name" value="Pept_cys_AS"/>
</dbReference>
<dbReference type="SMART" id="SM00230">
    <property type="entry name" value="CysPc"/>
    <property type="match status" value="2"/>
</dbReference>
<reference evidence="9" key="1">
    <citation type="journal article" date="2012" name="Nat. Genet.">
        <title>Whole-genome sequence of Schistosoma haematobium.</title>
        <authorList>
            <person name="Young N.D."/>
            <person name="Jex A.R."/>
            <person name="Li B."/>
            <person name="Liu S."/>
            <person name="Yang L."/>
            <person name="Xiong Z."/>
            <person name="Li Y."/>
            <person name="Cantacessi C."/>
            <person name="Hall R.S."/>
            <person name="Xu X."/>
            <person name="Chen F."/>
            <person name="Wu X."/>
            <person name="Zerlotini A."/>
            <person name="Oliveira G."/>
            <person name="Hofmann A."/>
            <person name="Zhang G."/>
            <person name="Fang X."/>
            <person name="Kang Y."/>
            <person name="Campbell B.E."/>
            <person name="Loukas A."/>
            <person name="Ranganathan S."/>
            <person name="Rollinson D."/>
            <person name="Rinaldi G."/>
            <person name="Brindley P.J."/>
            <person name="Yang H."/>
            <person name="Wang J."/>
            <person name="Wang J."/>
            <person name="Gasser R.B."/>
        </authorList>
    </citation>
    <scope>NUCLEOTIDE SEQUENCE [LARGE SCALE GENOMIC DNA]</scope>
</reference>
<feature type="region of interest" description="Disordered" evidence="8">
    <location>
        <begin position="370"/>
        <end position="396"/>
    </location>
</feature>
<dbReference type="PANTHER" id="PTHR10183">
    <property type="entry name" value="CALPAIN"/>
    <property type="match status" value="1"/>
</dbReference>
<dbReference type="PANTHER" id="PTHR10183:SF433">
    <property type="entry name" value="CALPAIN-A-RELATED"/>
    <property type="match status" value="1"/>
</dbReference>
<keyword evidence="7" id="KW-0106">Calcium</keyword>
<evidence type="ECO:0000256" key="4">
    <source>
        <dbReference type="ARBA" id="ARBA00022737"/>
    </source>
</evidence>
<dbReference type="EMBL" id="KL250570">
    <property type="protein sequence ID" value="KGB33810.1"/>
    <property type="molecule type" value="Genomic_DNA"/>
</dbReference>
<dbReference type="SUPFAM" id="SSF47473">
    <property type="entry name" value="EF-hand"/>
    <property type="match status" value="1"/>
</dbReference>
<dbReference type="FunFam" id="3.90.70.10:FF:000001">
    <property type="entry name" value="Calpain-1 catalytic subunit"/>
    <property type="match status" value="2"/>
</dbReference>
<sequence>MHAAVFGNVTAIIQRMYARRTTFQSKVQDLKEFIEVYRIPKTLKSRMEDFFQTTWAINRGIDVPEVLKIYPEELQGDIYLHLNREVLGLKVFEKASRDCLKSLAINFKLIFCTPGEYLIHTGDILRRLYFVSNGSLEVLETDEVVALLGKNDWFGAFLETDVSINGTTNNISSSSFPIIRSRCDVKSLTYCDLHYIDLITLSEILNQHPRFKAELKSYLYEDLSFNIQEGVENCLSHDVITVPAITLQLANDEKDWEDSETKLNVIKDVESLKPPKFIFDNKGRSCSLTTYDEESGLLIPHANDRSNSEISITKPLSTITKPKVTGANQIAWQFRSPTLGTKYLSHYPRRLQSTDKIVTRRRFFLLKSSKSSGCSSNLDLTQKSKENKSPPSNYKPIEELNETMSYKTFTCNLKSFSPKQNRRHTMPAFEAQNSESKATSSSVMNPYRRSDRHTDDTWIFSNHSSGTQSNDELCSSSIASPQCLSYNYEKTPLLSSQCLSIPNVNFTENTQPQIVSSKPICVSMQLTQFNSLNCDINTISTSNFKNIGFKVNLRHKCLYTPNTSPVNSIWSCTNDYNPNRCTLSNRVYHLQGSNLNEIHLINELRNLNNRLECIELQFTKIHMRRKKQNSDAETEMTGVPSNYMDILKPTLTEKRLQFNLHIPWSITPKGYAKLHEKLTSTCIPHSDGKADSMAGRVYRQIFLDRANSSNGFTPCSKSETTYASDINPYAAFCTKSYSRFDVDQGALGKIMFPVYLFCLGNVSDCWFSAVMATITKYPALMNNIIPSNQTFRGTLYTGAFVFNFWCFGEWVEVVIDDRLPVLKGTCNLVFMHSTDTNEFWSCLLEKAYAKLCGSYAHLTGGFQSEAMEDFTGGICTTVILNQKERPPNLFKMMEHYTKTCCILGADVGGDKNKRREKMGLIGSHAYSVTGVGKVNYLGKEVHLVRCRNPWGEKHEWKGSWSDNSPEWKNVKSKDKKALQYKSKEDGEFWMSFDDFENNFTLLEICHFGYASLDHRDEIDKKKRCEEICFAGEWVANVNAGGSFNYPESFCTNPQYLFTIGADHNAKVTKTHIIVGVMQEYRRLFYGGDYLAIGFSIYEVSELQNTCLTAEELLCRKPLLTSDYIPRREVTLEADLFPGTFIIIPSTYNPNQEARFICRVFSTVKMKQLELDEENLYEGFPKKELTSLELNFKQLCNPITETINSRILGTILDQYNFRDYMIGFTEFPSNLCSSLISSASVSFIKKYHNSNHDLICLTVYSPDENVSGRTNHPGKQVVDPRTGRVIKVKRETPDDYLNVLKPVKGPKRMEFNPYLPKTLTPKGYAKYKLMMSVASKQYETLVKRLKTERTLWEDPDFPANDYAIGNIPNFREKIEWKRPHEINPNAKFFAGGASRFDIEQGALGDCWLLAVVASISGYPQLFDQVVPKDQELKGPDYVGVIRFRFWNFGHWVEVLIDDRLPVRQGRNTLTFMHSSDPTEFWSALLEKAYAKLNGCYAHLSGGTQSEAMEDLTGGICLSIELNQKERPQDLVEQLKIYAQRCCLMGCSIDSSVMEQKMDNGLIAGHAYSLTGVYPVNYRGRTQWLMRLRNPWGDSHEWKGAWCDGSPQWREISEQEKKNINLSFTADGEFWMSYEDFVTCFTRVEVCHLGLESLEYNENFRGKRRLDEAIFSGQWQRNVNAGGCINNRSTFWTNPQFRITVEDPDPDDDDNKCSVLIGLMQKDIRKKVGADFQPMGFMVYNAPDDLNTLLSRAQLLTKSPIAKSQFINTREVTAQFRVPPGSYVIIPSTFDPNIEANFVLRVFSQTSITEQELDEDNTNKGLPDDVIEALKLEDTLLDEDQEIEKKFMAIRDPKTKAINAVKLGELLNNSTLQDIPNFQGFNKELCRSMVASVDNNLTGQVELNEFMDLWIQAKGWKHIFIKHDVDESGYFSAYEFREALNDAGYHVSNRLINAIINRYQDPGTDKISFEDFMLCMVRLKTAFETIEAHPKNLEGTSLFSAEDILPNLELSSHNNIVQNDVGRLTTYPSN</sequence>
<dbReference type="FunFam" id="2.60.120.380:FF:000001">
    <property type="entry name" value="Calpain-1 catalytic subunit"/>
    <property type="match status" value="1"/>
</dbReference>
<dbReference type="SUPFAM" id="SSF51206">
    <property type="entry name" value="cAMP-binding domain-like"/>
    <property type="match status" value="1"/>
</dbReference>
<dbReference type="Gene3D" id="2.60.120.380">
    <property type="match status" value="2"/>
</dbReference>
<dbReference type="InterPro" id="IPR011992">
    <property type="entry name" value="EF-hand-dom_pair"/>
</dbReference>
<dbReference type="PROSITE" id="PS50042">
    <property type="entry name" value="CNMP_BINDING_3"/>
    <property type="match status" value="1"/>
</dbReference>
<dbReference type="PROSITE" id="PS50203">
    <property type="entry name" value="CALPAIN_CAT"/>
    <property type="match status" value="2"/>
</dbReference>
<dbReference type="CDD" id="cd00214">
    <property type="entry name" value="Calpain_III"/>
    <property type="match status" value="2"/>
</dbReference>
<accession>A0A094ZH52</accession>
<gene>
    <name evidence="9" type="ORF">MS3_02003</name>
</gene>
<dbReference type="SMART" id="SM00720">
    <property type="entry name" value="calpain_III"/>
    <property type="match status" value="2"/>
</dbReference>
<feature type="compositionally biased region" description="Polar residues" evidence="8">
    <location>
        <begin position="431"/>
        <end position="444"/>
    </location>
</feature>
<evidence type="ECO:0000256" key="2">
    <source>
        <dbReference type="ARBA" id="ARBA00022670"/>
    </source>
</evidence>
<dbReference type="GO" id="GO:0004198">
    <property type="term" value="F:calcium-dependent cysteine-type endopeptidase activity"/>
    <property type="evidence" value="ECO:0007669"/>
    <property type="project" value="InterPro"/>
</dbReference>
<dbReference type="InterPro" id="IPR022683">
    <property type="entry name" value="Calpain_III"/>
</dbReference>
<dbReference type="RefSeq" id="XP_012793578.2">
    <property type="nucleotide sequence ID" value="XM_012938124.2"/>
</dbReference>
<dbReference type="KEGG" id="shx:MS3_00010223"/>
<dbReference type="Pfam" id="PF00648">
    <property type="entry name" value="Peptidase_C2"/>
    <property type="match status" value="2"/>
</dbReference>
<dbReference type="CDD" id="cd00044">
    <property type="entry name" value="CysPc"/>
    <property type="match status" value="2"/>
</dbReference>
<dbReference type="OrthoDB" id="424753at2759"/>
<dbReference type="InterPro" id="IPR036213">
    <property type="entry name" value="Calpain_III_sf"/>
</dbReference>
<organism evidence="9">
    <name type="scientific">Schistosoma haematobium</name>
    <name type="common">Blood fluke</name>
    <dbReference type="NCBI Taxonomy" id="6185"/>
    <lineage>
        <taxon>Eukaryota</taxon>
        <taxon>Metazoa</taxon>
        <taxon>Spiralia</taxon>
        <taxon>Lophotrochozoa</taxon>
        <taxon>Platyhelminthes</taxon>
        <taxon>Trematoda</taxon>
        <taxon>Digenea</taxon>
        <taxon>Strigeidida</taxon>
        <taxon>Schistosomatoidea</taxon>
        <taxon>Schistosomatidae</taxon>
        <taxon>Schistosoma</taxon>
    </lineage>
</organism>
<evidence type="ECO:0000256" key="3">
    <source>
        <dbReference type="ARBA" id="ARBA00022723"/>
    </source>
</evidence>
<dbReference type="Gene3D" id="3.90.70.10">
    <property type="entry name" value="Cysteine proteinases"/>
    <property type="match status" value="2"/>
</dbReference>
<dbReference type="SMART" id="SM00100">
    <property type="entry name" value="cNMP"/>
    <property type="match status" value="1"/>
</dbReference>
<dbReference type="PROSITE" id="PS00139">
    <property type="entry name" value="THIOL_PROTEASE_CYS"/>
    <property type="match status" value="1"/>
</dbReference>
<dbReference type="GO" id="GO:0006508">
    <property type="term" value="P:proteolysis"/>
    <property type="evidence" value="ECO:0007669"/>
    <property type="project" value="UniProtKB-KW"/>
</dbReference>
<dbReference type="CDD" id="cd16182">
    <property type="entry name" value="EFh_PEF_Group_II_CAPN_like"/>
    <property type="match status" value="1"/>
</dbReference>
<dbReference type="InterPro" id="IPR001300">
    <property type="entry name" value="Peptidase_C2_calpain_cat"/>
</dbReference>
<evidence type="ECO:0000256" key="8">
    <source>
        <dbReference type="SAM" id="MobiDB-lite"/>
    </source>
</evidence>
<dbReference type="InterPro" id="IPR018490">
    <property type="entry name" value="cNMP-bd_dom_sf"/>
</dbReference>